<name>A0ABN1AU01_9SPHN</name>
<dbReference type="EMBL" id="BAAAEM010000003">
    <property type="protein sequence ID" value="GAA0483847.1"/>
    <property type="molecule type" value="Genomic_DNA"/>
</dbReference>
<reference evidence="1 2" key="1">
    <citation type="journal article" date="2019" name="Int. J. Syst. Evol. Microbiol.">
        <title>The Global Catalogue of Microorganisms (GCM) 10K type strain sequencing project: providing services to taxonomists for standard genome sequencing and annotation.</title>
        <authorList>
            <consortium name="The Broad Institute Genomics Platform"/>
            <consortium name="The Broad Institute Genome Sequencing Center for Infectious Disease"/>
            <person name="Wu L."/>
            <person name="Ma J."/>
        </authorList>
    </citation>
    <scope>NUCLEOTIDE SEQUENCE [LARGE SCALE GENOMIC DNA]</scope>
    <source>
        <strain evidence="1 2">JCM 14162</strain>
    </source>
</reference>
<sequence length="70" mass="7830">MARLFPYGLKQEWMIAGFGKFEEALNLRKRVGQITRLASETACFVMGKMTTMVISKACHLTHASLCYGDA</sequence>
<comment type="caution">
    <text evidence="1">The sequence shown here is derived from an EMBL/GenBank/DDBJ whole genome shotgun (WGS) entry which is preliminary data.</text>
</comment>
<gene>
    <name evidence="1" type="ORF">GCM10009096_27950</name>
</gene>
<proteinExistence type="predicted"/>
<keyword evidence="2" id="KW-1185">Reference proteome</keyword>
<evidence type="ECO:0000313" key="2">
    <source>
        <dbReference type="Proteomes" id="UP001500713"/>
    </source>
</evidence>
<protein>
    <submittedName>
        <fullName evidence="1">Uncharacterized protein</fullName>
    </submittedName>
</protein>
<evidence type="ECO:0000313" key="1">
    <source>
        <dbReference type="EMBL" id="GAA0483847.1"/>
    </source>
</evidence>
<accession>A0ABN1AU01</accession>
<dbReference type="Proteomes" id="UP001500713">
    <property type="component" value="Unassembled WGS sequence"/>
</dbReference>
<organism evidence="1 2">
    <name type="scientific">Parasphingorhabdus litoris</name>
    <dbReference type="NCBI Taxonomy" id="394733"/>
    <lineage>
        <taxon>Bacteria</taxon>
        <taxon>Pseudomonadati</taxon>
        <taxon>Pseudomonadota</taxon>
        <taxon>Alphaproteobacteria</taxon>
        <taxon>Sphingomonadales</taxon>
        <taxon>Sphingomonadaceae</taxon>
        <taxon>Parasphingorhabdus</taxon>
    </lineage>
</organism>